<dbReference type="GO" id="GO:0004252">
    <property type="term" value="F:serine-type endopeptidase activity"/>
    <property type="evidence" value="ECO:0007669"/>
    <property type="project" value="UniProtKB-UniRule"/>
</dbReference>
<feature type="active site" description="Charge relay system" evidence="5">
    <location>
        <position position="352"/>
    </location>
</feature>
<dbReference type="Pfam" id="PF00082">
    <property type="entry name" value="Peptidase_S8"/>
    <property type="match status" value="1"/>
</dbReference>
<keyword evidence="3 5" id="KW-0378">Hydrolase</keyword>
<dbReference type="PANTHER" id="PTHR43806:SF11">
    <property type="entry name" value="CEREVISIN-RELATED"/>
    <property type="match status" value="1"/>
</dbReference>
<feature type="domain" description="Inhibitor I9" evidence="9">
    <location>
        <begin position="32"/>
        <end position="99"/>
    </location>
</feature>
<evidence type="ECO:0000256" key="4">
    <source>
        <dbReference type="ARBA" id="ARBA00022825"/>
    </source>
</evidence>
<dbReference type="AlphaFoldDB" id="A0A1H6C4P3"/>
<dbReference type="PROSITE" id="PS00138">
    <property type="entry name" value="SUBTILASE_SER"/>
    <property type="match status" value="1"/>
</dbReference>
<name>A0A1H6C4P3_9VIBR</name>
<feature type="active site" description="Charge relay system" evidence="5">
    <location>
        <position position="146"/>
    </location>
</feature>
<keyword evidence="4 5" id="KW-0720">Serine protease</keyword>
<evidence type="ECO:0000256" key="6">
    <source>
        <dbReference type="SAM" id="MobiDB-lite"/>
    </source>
</evidence>
<dbReference type="RefSeq" id="WP_103882170.1">
    <property type="nucleotide sequence ID" value="NZ_FNVG01000030.1"/>
</dbReference>
<reference evidence="11" key="1">
    <citation type="submission" date="2016-10" db="EMBL/GenBank/DDBJ databases">
        <authorList>
            <person name="Varghese N."/>
            <person name="Submissions S."/>
        </authorList>
    </citation>
    <scope>NUCLEOTIDE SEQUENCE [LARGE SCALE GENOMIC DNA]</scope>
    <source>
        <strain evidence="11">CGMCC 1.7062</strain>
    </source>
</reference>
<protein>
    <submittedName>
        <fullName evidence="10">Peptidase inhibitor I9</fullName>
    </submittedName>
</protein>
<accession>A0A1H6C4P3</accession>
<dbReference type="GO" id="GO:0006508">
    <property type="term" value="P:proteolysis"/>
    <property type="evidence" value="ECO:0007669"/>
    <property type="project" value="UniProtKB-KW"/>
</dbReference>
<proteinExistence type="inferred from homology"/>
<comment type="similarity">
    <text evidence="1 5">Belongs to the peptidase S8 family.</text>
</comment>
<dbReference type="InterPro" id="IPR015500">
    <property type="entry name" value="Peptidase_S8_subtilisin-rel"/>
</dbReference>
<gene>
    <name evidence="10" type="ORF">SAMN04488244_13032</name>
</gene>
<dbReference type="InterPro" id="IPR036852">
    <property type="entry name" value="Peptidase_S8/S53_dom_sf"/>
</dbReference>
<feature type="active site" description="Charge relay system" evidence="5">
    <location>
        <position position="179"/>
    </location>
</feature>
<evidence type="ECO:0000256" key="7">
    <source>
        <dbReference type="SAM" id="SignalP"/>
    </source>
</evidence>
<dbReference type="Gene3D" id="3.40.50.200">
    <property type="entry name" value="Peptidase S8/S53 domain"/>
    <property type="match status" value="1"/>
</dbReference>
<evidence type="ECO:0000259" key="8">
    <source>
        <dbReference type="Pfam" id="PF00082"/>
    </source>
</evidence>
<feature type="region of interest" description="Disordered" evidence="6">
    <location>
        <begin position="100"/>
        <end position="120"/>
    </location>
</feature>
<dbReference type="InterPro" id="IPR037045">
    <property type="entry name" value="S8pro/Inhibitor_I9_sf"/>
</dbReference>
<evidence type="ECO:0000256" key="5">
    <source>
        <dbReference type="PROSITE-ProRule" id="PRU01240"/>
    </source>
</evidence>
<evidence type="ECO:0000256" key="1">
    <source>
        <dbReference type="ARBA" id="ARBA00011073"/>
    </source>
</evidence>
<feature type="domain" description="Peptidase S8/S53" evidence="8">
    <location>
        <begin position="144"/>
        <end position="362"/>
    </location>
</feature>
<dbReference type="EMBL" id="FNVG01000030">
    <property type="protein sequence ID" value="SEG67605.1"/>
    <property type="molecule type" value="Genomic_DNA"/>
</dbReference>
<evidence type="ECO:0000256" key="3">
    <source>
        <dbReference type="ARBA" id="ARBA00022801"/>
    </source>
</evidence>
<dbReference type="PRINTS" id="PR00723">
    <property type="entry name" value="SUBTILISIN"/>
</dbReference>
<dbReference type="GO" id="GO:0005615">
    <property type="term" value="C:extracellular space"/>
    <property type="evidence" value="ECO:0007669"/>
    <property type="project" value="TreeGrafter"/>
</dbReference>
<keyword evidence="2 5" id="KW-0645">Protease</keyword>
<keyword evidence="7" id="KW-0732">Signal</keyword>
<evidence type="ECO:0000313" key="10">
    <source>
        <dbReference type="EMBL" id="SEG67605.1"/>
    </source>
</evidence>
<dbReference type="OrthoDB" id="9790784at2"/>
<organism evidence="10 11">
    <name type="scientific">Vibrio hangzhouensis</name>
    <dbReference type="NCBI Taxonomy" id="462991"/>
    <lineage>
        <taxon>Bacteria</taxon>
        <taxon>Pseudomonadati</taxon>
        <taxon>Pseudomonadota</taxon>
        <taxon>Gammaproteobacteria</taxon>
        <taxon>Vibrionales</taxon>
        <taxon>Vibrionaceae</taxon>
        <taxon>Vibrio</taxon>
    </lineage>
</organism>
<dbReference type="Proteomes" id="UP000236721">
    <property type="component" value="Unassembled WGS sequence"/>
</dbReference>
<dbReference type="InterPro" id="IPR050131">
    <property type="entry name" value="Peptidase_S8_subtilisin-like"/>
</dbReference>
<evidence type="ECO:0000313" key="11">
    <source>
        <dbReference type="Proteomes" id="UP000236721"/>
    </source>
</evidence>
<sequence>MRIQRLSLALALGMMSSTAVAVVNQGYDFSHRYIVVLKSDISVERRNEIASAVAQNRGQVHRQYRHALQGMAVTLPPQAKAALQRFSEVKYVEQDRLVTALPRGGNPNKGGGGDSVAPDPQVTPWGIARIGGPSDKESFPTAWIIDSGIDSNHADLNVDKSRGVNFARGKNTTEDGNGHGTHVAGTIAAIDNDIDVVGVAPGALVVPVRVLDNSGSGSMSGVIAGVDHVAANAHPGDCANMSLGGGGYSRAMDEALISAVDKTGVVFAIAAGNSGADIIGYTPAVTQYDGVYTISAFADGDTVASFSNYSNNNQYVRSDGQTVASEMEYAMPGVNVLSTKAGGGVVAYNGTSMAAPHFCGLVLAVGIGGITVSDTIIDSRDGYPDPVATK</sequence>
<dbReference type="Pfam" id="PF05922">
    <property type="entry name" value="Inhibitor_I9"/>
    <property type="match status" value="1"/>
</dbReference>
<dbReference type="PANTHER" id="PTHR43806">
    <property type="entry name" value="PEPTIDASE S8"/>
    <property type="match status" value="1"/>
</dbReference>
<dbReference type="InterPro" id="IPR000209">
    <property type="entry name" value="Peptidase_S8/S53_dom"/>
</dbReference>
<dbReference type="PROSITE" id="PS51892">
    <property type="entry name" value="SUBTILASE"/>
    <property type="match status" value="1"/>
</dbReference>
<feature type="signal peptide" evidence="7">
    <location>
        <begin position="1"/>
        <end position="21"/>
    </location>
</feature>
<feature type="chain" id="PRO_5009294443" evidence="7">
    <location>
        <begin position="22"/>
        <end position="390"/>
    </location>
</feature>
<evidence type="ECO:0000259" key="9">
    <source>
        <dbReference type="Pfam" id="PF05922"/>
    </source>
</evidence>
<dbReference type="PROSITE" id="PS00137">
    <property type="entry name" value="SUBTILASE_HIS"/>
    <property type="match status" value="1"/>
</dbReference>
<dbReference type="InterPro" id="IPR010259">
    <property type="entry name" value="S8pro/Inhibitor_I9"/>
</dbReference>
<evidence type="ECO:0000256" key="2">
    <source>
        <dbReference type="ARBA" id="ARBA00022670"/>
    </source>
</evidence>
<keyword evidence="11" id="KW-1185">Reference proteome</keyword>
<dbReference type="InterPro" id="IPR023828">
    <property type="entry name" value="Peptidase_S8_Ser-AS"/>
</dbReference>
<dbReference type="Gene3D" id="3.30.70.80">
    <property type="entry name" value="Peptidase S8 propeptide/proteinase inhibitor I9"/>
    <property type="match status" value="1"/>
</dbReference>
<dbReference type="SUPFAM" id="SSF54897">
    <property type="entry name" value="Protease propeptides/inhibitors"/>
    <property type="match status" value="1"/>
</dbReference>
<dbReference type="InterPro" id="IPR022398">
    <property type="entry name" value="Peptidase_S8_His-AS"/>
</dbReference>
<dbReference type="SUPFAM" id="SSF52743">
    <property type="entry name" value="Subtilisin-like"/>
    <property type="match status" value="1"/>
</dbReference>